<sequence length="264" mass="30327">MEKGDNTKRRRIITLGKKEMKEKSAKEKNYSFEVTQVKSSAELLKLYKIKIEKTNAENNKASLQAQSRKGPTGNQPITIEEEEVRLPKKIKKTHHENQKTAEIGKNKSKIGNEGTAEAQKNSHIHHQRTAEARKNSQIMIERIVQAQKDVQERDQRITRSGNNSLPGNERTAEAAHDSLLRNERVSQSGNNHRTVEDETSEQHDNSSEDEEDEESDIMDPDKKGMSLDMYFKVHGINLDEEEDEEDEDEEEDENESTFHLFSTI</sequence>
<feature type="compositionally biased region" description="Acidic residues" evidence="1">
    <location>
        <begin position="238"/>
        <end position="255"/>
    </location>
</feature>
<feature type="compositionally biased region" description="Basic and acidic residues" evidence="1">
    <location>
        <begin position="95"/>
        <end position="105"/>
    </location>
</feature>
<gene>
    <name evidence="2" type="ORF">PIB30_091451</name>
</gene>
<feature type="region of interest" description="Disordered" evidence="1">
    <location>
        <begin position="1"/>
        <end position="26"/>
    </location>
</feature>
<comment type="caution">
    <text evidence="2">The sequence shown here is derived from an EMBL/GenBank/DDBJ whole genome shotgun (WGS) entry which is preliminary data.</text>
</comment>
<evidence type="ECO:0000313" key="2">
    <source>
        <dbReference type="EMBL" id="MED6225203.1"/>
    </source>
</evidence>
<protein>
    <submittedName>
        <fullName evidence="2">Uncharacterized protein</fullName>
    </submittedName>
</protein>
<keyword evidence="3" id="KW-1185">Reference proteome</keyword>
<organism evidence="2 3">
    <name type="scientific">Stylosanthes scabra</name>
    <dbReference type="NCBI Taxonomy" id="79078"/>
    <lineage>
        <taxon>Eukaryota</taxon>
        <taxon>Viridiplantae</taxon>
        <taxon>Streptophyta</taxon>
        <taxon>Embryophyta</taxon>
        <taxon>Tracheophyta</taxon>
        <taxon>Spermatophyta</taxon>
        <taxon>Magnoliopsida</taxon>
        <taxon>eudicotyledons</taxon>
        <taxon>Gunneridae</taxon>
        <taxon>Pentapetalae</taxon>
        <taxon>rosids</taxon>
        <taxon>fabids</taxon>
        <taxon>Fabales</taxon>
        <taxon>Fabaceae</taxon>
        <taxon>Papilionoideae</taxon>
        <taxon>50 kb inversion clade</taxon>
        <taxon>dalbergioids sensu lato</taxon>
        <taxon>Dalbergieae</taxon>
        <taxon>Pterocarpus clade</taxon>
        <taxon>Stylosanthes</taxon>
    </lineage>
</organism>
<feature type="compositionally biased region" description="Acidic residues" evidence="1">
    <location>
        <begin position="207"/>
        <end position="218"/>
    </location>
</feature>
<evidence type="ECO:0000256" key="1">
    <source>
        <dbReference type="SAM" id="MobiDB-lite"/>
    </source>
</evidence>
<dbReference type="Proteomes" id="UP001341840">
    <property type="component" value="Unassembled WGS sequence"/>
</dbReference>
<feature type="region of interest" description="Disordered" evidence="1">
    <location>
        <begin position="54"/>
        <end position="264"/>
    </location>
</feature>
<feature type="compositionally biased region" description="Polar residues" evidence="1">
    <location>
        <begin position="56"/>
        <end position="77"/>
    </location>
</feature>
<feature type="compositionally biased region" description="Basic and acidic residues" evidence="1">
    <location>
        <begin position="193"/>
        <end position="206"/>
    </location>
</feature>
<reference evidence="2 3" key="1">
    <citation type="journal article" date="2023" name="Plants (Basel)">
        <title>Bridging the Gap: Combining Genomics and Transcriptomics Approaches to Understand Stylosanthes scabra, an Orphan Legume from the Brazilian Caatinga.</title>
        <authorList>
            <person name="Ferreira-Neto J.R.C."/>
            <person name="da Silva M.D."/>
            <person name="Binneck E."/>
            <person name="de Melo N.F."/>
            <person name="da Silva R.H."/>
            <person name="de Melo A.L.T.M."/>
            <person name="Pandolfi V."/>
            <person name="Bustamante F.O."/>
            <person name="Brasileiro-Vidal A.C."/>
            <person name="Benko-Iseppon A.M."/>
        </authorList>
    </citation>
    <scope>NUCLEOTIDE SEQUENCE [LARGE SCALE GENOMIC DNA]</scope>
    <source>
        <tissue evidence="2">Leaves</tissue>
    </source>
</reference>
<dbReference type="EMBL" id="JASCZI010273686">
    <property type="protein sequence ID" value="MED6225203.1"/>
    <property type="molecule type" value="Genomic_DNA"/>
</dbReference>
<feature type="compositionally biased region" description="Basic and acidic residues" evidence="1">
    <location>
        <begin position="170"/>
        <end position="184"/>
    </location>
</feature>
<accession>A0ABU6ZT70</accession>
<feature type="compositionally biased region" description="Basic and acidic residues" evidence="1">
    <location>
        <begin position="16"/>
        <end position="26"/>
    </location>
</feature>
<evidence type="ECO:0000313" key="3">
    <source>
        <dbReference type="Proteomes" id="UP001341840"/>
    </source>
</evidence>
<name>A0ABU6ZT70_9FABA</name>
<proteinExistence type="predicted"/>